<dbReference type="InterPro" id="IPR016181">
    <property type="entry name" value="Acyl_CoA_acyltransferase"/>
</dbReference>
<dbReference type="Proteomes" id="UP000672602">
    <property type="component" value="Unassembled WGS sequence"/>
</dbReference>
<keyword evidence="3" id="KW-1185">Reference proteome</keyword>
<dbReference type="SUPFAM" id="SSF55729">
    <property type="entry name" value="Acyl-CoA N-acyltransferases (Nat)"/>
    <property type="match status" value="1"/>
</dbReference>
<protein>
    <submittedName>
        <fullName evidence="2">N-acetyltransferase</fullName>
    </submittedName>
</protein>
<dbReference type="GO" id="GO:0016747">
    <property type="term" value="F:acyltransferase activity, transferring groups other than amino-acyl groups"/>
    <property type="evidence" value="ECO:0007669"/>
    <property type="project" value="InterPro"/>
</dbReference>
<gene>
    <name evidence="2" type="ORF">KAJ83_13740</name>
</gene>
<organism evidence="2 3">
    <name type="scientific">Marivibrio halodurans</name>
    <dbReference type="NCBI Taxonomy" id="2039722"/>
    <lineage>
        <taxon>Bacteria</taxon>
        <taxon>Pseudomonadati</taxon>
        <taxon>Pseudomonadota</taxon>
        <taxon>Alphaproteobacteria</taxon>
        <taxon>Rhodospirillales</taxon>
        <taxon>Rhodospirillaceae</taxon>
        <taxon>Marivibrio</taxon>
    </lineage>
</organism>
<dbReference type="Pfam" id="PF00583">
    <property type="entry name" value="Acetyltransf_1"/>
    <property type="match status" value="1"/>
</dbReference>
<proteinExistence type="predicted"/>
<accession>A0A8J7V1R8</accession>
<dbReference type="RefSeq" id="WP_210682655.1">
    <property type="nucleotide sequence ID" value="NZ_JAGMWN010000006.1"/>
</dbReference>
<dbReference type="InterPro" id="IPR000182">
    <property type="entry name" value="GNAT_dom"/>
</dbReference>
<comment type="caution">
    <text evidence="2">The sequence shown here is derived from an EMBL/GenBank/DDBJ whole genome shotgun (WGS) entry which is preliminary data.</text>
</comment>
<evidence type="ECO:0000313" key="3">
    <source>
        <dbReference type="Proteomes" id="UP000672602"/>
    </source>
</evidence>
<reference evidence="2" key="1">
    <citation type="submission" date="2021-04" db="EMBL/GenBank/DDBJ databases">
        <authorList>
            <person name="Zhang D.-C."/>
        </authorList>
    </citation>
    <scope>NUCLEOTIDE SEQUENCE</scope>
    <source>
        <strain evidence="2">CGMCC 1.15697</strain>
    </source>
</reference>
<dbReference type="EMBL" id="JAGMWN010000006">
    <property type="protein sequence ID" value="MBP5858076.1"/>
    <property type="molecule type" value="Genomic_DNA"/>
</dbReference>
<dbReference type="Gene3D" id="3.40.630.30">
    <property type="match status" value="1"/>
</dbReference>
<sequence>MTSGVGTADDSLPDGYVIRPADPAEAEALRRFGAQLLGETEFFLREPAERARDAAEMAGVIRTFARTDGALMVNGWYRAPADGDGRDADEVPVAEAVMIPGRLRRTRAVATVGVGVLRAHWGRGLARALMRRIEAAARAAGHRRLELSVFAPNMRARRLYEGLGYDHEGIKRRSVDLPGHGPVDEWLMAKLL</sequence>
<evidence type="ECO:0000313" key="2">
    <source>
        <dbReference type="EMBL" id="MBP5858076.1"/>
    </source>
</evidence>
<evidence type="ECO:0000259" key="1">
    <source>
        <dbReference type="PROSITE" id="PS51186"/>
    </source>
</evidence>
<dbReference type="PANTHER" id="PTHR43072">
    <property type="entry name" value="N-ACETYLTRANSFERASE"/>
    <property type="match status" value="1"/>
</dbReference>
<name>A0A8J7V1R8_9PROT</name>
<dbReference type="AlphaFoldDB" id="A0A8J7V1R8"/>
<dbReference type="PANTHER" id="PTHR43072:SF60">
    <property type="entry name" value="L-2,4-DIAMINOBUTYRIC ACID ACETYLTRANSFERASE"/>
    <property type="match status" value="1"/>
</dbReference>
<feature type="domain" description="N-acetyltransferase" evidence="1">
    <location>
        <begin position="16"/>
        <end position="192"/>
    </location>
</feature>
<dbReference type="PROSITE" id="PS51186">
    <property type="entry name" value="GNAT"/>
    <property type="match status" value="1"/>
</dbReference>